<dbReference type="PANTHER" id="PTHR36978">
    <property type="entry name" value="P-LOOP CONTAINING NUCLEOTIDE TRIPHOSPHATE HYDROLASE"/>
    <property type="match status" value="1"/>
</dbReference>
<dbReference type="EMBL" id="NIVC01002094">
    <property type="protein sequence ID" value="PAA60920.1"/>
    <property type="molecule type" value="Genomic_DNA"/>
</dbReference>
<feature type="transmembrane region" description="Helical" evidence="1">
    <location>
        <begin position="130"/>
        <end position="148"/>
    </location>
</feature>
<feature type="transmembrane region" description="Helical" evidence="1">
    <location>
        <begin position="231"/>
        <end position="254"/>
    </location>
</feature>
<accession>A0A267EHD8</accession>
<gene>
    <name evidence="2" type="ORF">BOX15_Mlig007040g2</name>
</gene>
<dbReference type="STRING" id="282301.A0A267EHD8"/>
<keyword evidence="1" id="KW-1133">Transmembrane helix</keyword>
<dbReference type="Proteomes" id="UP000215902">
    <property type="component" value="Unassembled WGS sequence"/>
</dbReference>
<dbReference type="InterPro" id="IPR040632">
    <property type="entry name" value="Sulfotransfer_4"/>
</dbReference>
<dbReference type="SUPFAM" id="SSF52540">
    <property type="entry name" value="P-loop containing nucleoside triphosphate hydrolases"/>
    <property type="match status" value="1"/>
</dbReference>
<keyword evidence="1" id="KW-0472">Membrane</keyword>
<protein>
    <recommendedName>
        <fullName evidence="4">Sulfotransfer_1 domain-containing protein</fullName>
    </recommendedName>
</protein>
<name>A0A267EHD8_9PLAT</name>
<keyword evidence="1" id="KW-0812">Transmembrane</keyword>
<keyword evidence="3" id="KW-1185">Reference proteome</keyword>
<evidence type="ECO:0000313" key="2">
    <source>
        <dbReference type="EMBL" id="PAA60920.1"/>
    </source>
</evidence>
<reference evidence="2 3" key="1">
    <citation type="submission" date="2017-06" db="EMBL/GenBank/DDBJ databases">
        <title>A platform for efficient transgenesis in Macrostomum lignano, a flatworm model organism for stem cell research.</title>
        <authorList>
            <person name="Berezikov E."/>
        </authorList>
    </citation>
    <scope>NUCLEOTIDE SEQUENCE [LARGE SCALE GENOMIC DNA]</scope>
    <source>
        <strain evidence="2">DV1</strain>
        <tissue evidence="2">Whole organism</tissue>
    </source>
</reference>
<sequence length="262" mass="30194">LSMTSTRRQFEDADRSNLQVISVGLMRTGTNSQMKAFEILLGGRCYHMDYILHENRSHLKLWYQASTNGLTRELADKIFCGFQATADFPACLFYKDLARIYPDARFVLSVRDPKRWATSMRGTVLRLAKVIQMVLTPLLHLIGLYYIVKLKEVLFDQRLRLDLDATDEELIRIFDRHVEDVIRNIPKERLLVFRVAEGWEPLCQFLGVPVPGVPFPRVNDAAEFQQRTRTIFVSSVALNTVFCAVAGSVLWFGAKFCLRRWG</sequence>
<comment type="caution">
    <text evidence="2">The sequence shown here is derived from an EMBL/GenBank/DDBJ whole genome shotgun (WGS) entry which is preliminary data.</text>
</comment>
<evidence type="ECO:0000313" key="3">
    <source>
        <dbReference type="Proteomes" id="UP000215902"/>
    </source>
</evidence>
<dbReference type="InterPro" id="IPR027417">
    <property type="entry name" value="P-loop_NTPase"/>
</dbReference>
<proteinExistence type="predicted"/>
<evidence type="ECO:0008006" key="4">
    <source>
        <dbReference type="Google" id="ProtNLM"/>
    </source>
</evidence>
<organism evidence="2 3">
    <name type="scientific">Macrostomum lignano</name>
    <dbReference type="NCBI Taxonomy" id="282301"/>
    <lineage>
        <taxon>Eukaryota</taxon>
        <taxon>Metazoa</taxon>
        <taxon>Spiralia</taxon>
        <taxon>Lophotrochozoa</taxon>
        <taxon>Platyhelminthes</taxon>
        <taxon>Rhabditophora</taxon>
        <taxon>Macrostomorpha</taxon>
        <taxon>Macrostomida</taxon>
        <taxon>Macrostomidae</taxon>
        <taxon>Macrostomum</taxon>
    </lineage>
</organism>
<dbReference type="Pfam" id="PF17784">
    <property type="entry name" value="Sulfotransfer_4"/>
    <property type="match status" value="1"/>
</dbReference>
<dbReference type="AlphaFoldDB" id="A0A267EHD8"/>
<dbReference type="PANTHER" id="PTHR36978:SF4">
    <property type="entry name" value="P-LOOP CONTAINING NUCLEOSIDE TRIPHOSPHATE HYDROLASE PROTEIN"/>
    <property type="match status" value="1"/>
</dbReference>
<dbReference type="Gene3D" id="3.40.50.300">
    <property type="entry name" value="P-loop containing nucleotide triphosphate hydrolases"/>
    <property type="match status" value="1"/>
</dbReference>
<dbReference type="OrthoDB" id="272681at2759"/>
<feature type="non-terminal residue" evidence="2">
    <location>
        <position position="1"/>
    </location>
</feature>
<evidence type="ECO:0000256" key="1">
    <source>
        <dbReference type="SAM" id="Phobius"/>
    </source>
</evidence>